<organism evidence="8 9">
    <name type="scientific">Aspergillus granulosus</name>
    <dbReference type="NCBI Taxonomy" id="176169"/>
    <lineage>
        <taxon>Eukaryota</taxon>
        <taxon>Fungi</taxon>
        <taxon>Dikarya</taxon>
        <taxon>Ascomycota</taxon>
        <taxon>Pezizomycotina</taxon>
        <taxon>Eurotiomycetes</taxon>
        <taxon>Eurotiomycetidae</taxon>
        <taxon>Eurotiales</taxon>
        <taxon>Aspergillaceae</taxon>
        <taxon>Aspergillus</taxon>
        <taxon>Aspergillus subgen. Nidulantes</taxon>
    </lineage>
</organism>
<dbReference type="InterPro" id="IPR007219">
    <property type="entry name" value="XnlR_reg_dom"/>
</dbReference>
<evidence type="ECO:0000256" key="6">
    <source>
        <dbReference type="SAM" id="MobiDB-lite"/>
    </source>
</evidence>
<sequence length="604" mass="68378">MSSNCCLTFARSPETEHAPIHSTRKRRCIPTTRGEACQLCHSLSIPCTLRLGPRPAVLNKREGQTESTPDPRQPPVALERPLEALASREICVELVHIYFRFIHDIPHTIFHAPSFLRRLNDGTAPIIHIYAMSALAARFSSNPFFDGIPPCDRGKPFATEAVRLCQAHMISPSLDTVQGFLLIGYYFSGEGSIDGKHIYVGLARLHAERLSLSDNPSAVYQEEYRRSWLSIHVASHWSAWDMAMEPMRLPDGHDFLPKIDDATFRTVSAELLSVTHVQDASRCDMWAQMARTLGIFAKVNTLMRQLSRNMISFEDYCVQAAKVEAFLEQWVENLPPKLTWSFDNLMLLAGQRLGQIYLAMHIGFFHFRQMLFFPFLDSRAARNPGPDRAAKCKDSAAAISSILQYSRNIKNCELEYFIYGHIAVVSSCVHLHTLLFSDDHRELSMARQRLVSNFQYLMTVKSYWPIVEHYTSHLRTFQNSCRDSMSDPFVLDNWMARFLTEHSSHLAERQPDPSRSLGAGTAMASVERRSGSSNATPAPLPSIEFLTNHETEVEQEIHSGEELTQQDNLTRLLNDQEITGEALVNSALSWLLDGGYEMNQTTPT</sequence>
<evidence type="ECO:0000256" key="4">
    <source>
        <dbReference type="ARBA" id="ARBA00023163"/>
    </source>
</evidence>
<evidence type="ECO:0000313" key="9">
    <source>
        <dbReference type="Proteomes" id="UP001610334"/>
    </source>
</evidence>
<dbReference type="InterPro" id="IPR050815">
    <property type="entry name" value="TF_fung"/>
</dbReference>
<evidence type="ECO:0000256" key="1">
    <source>
        <dbReference type="ARBA" id="ARBA00004123"/>
    </source>
</evidence>
<accession>A0ABR4H3N8</accession>
<evidence type="ECO:0000256" key="2">
    <source>
        <dbReference type="ARBA" id="ARBA00022723"/>
    </source>
</evidence>
<evidence type="ECO:0000256" key="5">
    <source>
        <dbReference type="ARBA" id="ARBA00023242"/>
    </source>
</evidence>
<proteinExistence type="predicted"/>
<dbReference type="EMBL" id="JBFXLT010000078">
    <property type="protein sequence ID" value="KAL2810050.1"/>
    <property type="molecule type" value="Genomic_DNA"/>
</dbReference>
<keyword evidence="5" id="KW-0539">Nucleus</keyword>
<evidence type="ECO:0000313" key="8">
    <source>
        <dbReference type="EMBL" id="KAL2810050.1"/>
    </source>
</evidence>
<name>A0ABR4H3N8_9EURO</name>
<evidence type="ECO:0000259" key="7">
    <source>
        <dbReference type="Pfam" id="PF04082"/>
    </source>
</evidence>
<feature type="domain" description="Xylanolytic transcriptional activator regulatory" evidence="7">
    <location>
        <begin position="96"/>
        <end position="232"/>
    </location>
</feature>
<dbReference type="Pfam" id="PF04082">
    <property type="entry name" value="Fungal_trans"/>
    <property type="match status" value="1"/>
</dbReference>
<keyword evidence="3" id="KW-0805">Transcription regulation</keyword>
<comment type="subcellular location">
    <subcellularLocation>
        <location evidence="1">Nucleus</location>
    </subcellularLocation>
</comment>
<feature type="region of interest" description="Disordered" evidence="6">
    <location>
        <begin position="505"/>
        <end position="542"/>
    </location>
</feature>
<keyword evidence="4" id="KW-0804">Transcription</keyword>
<comment type="caution">
    <text evidence="8">The sequence shown here is derived from an EMBL/GenBank/DDBJ whole genome shotgun (WGS) entry which is preliminary data.</text>
</comment>
<keyword evidence="2" id="KW-0479">Metal-binding</keyword>
<dbReference type="PANTHER" id="PTHR47338:SF16">
    <property type="entry name" value="TRANSCRIPTION FACTOR, PUTATIVE (AFU_ORTHOLOGUE AFUA_2G09360)-RELATED"/>
    <property type="match status" value="1"/>
</dbReference>
<reference evidence="8 9" key="1">
    <citation type="submission" date="2024-07" db="EMBL/GenBank/DDBJ databases">
        <title>Section-level genome sequencing and comparative genomics of Aspergillus sections Usti and Cavernicolus.</title>
        <authorList>
            <consortium name="Lawrence Berkeley National Laboratory"/>
            <person name="Nybo J.L."/>
            <person name="Vesth T.C."/>
            <person name="Theobald S."/>
            <person name="Frisvad J.C."/>
            <person name="Larsen T.O."/>
            <person name="Kjaerboelling I."/>
            <person name="Rothschild-Mancinelli K."/>
            <person name="Lyhne E.K."/>
            <person name="Kogle M.E."/>
            <person name="Barry K."/>
            <person name="Clum A."/>
            <person name="Na H."/>
            <person name="Ledsgaard L."/>
            <person name="Lin J."/>
            <person name="Lipzen A."/>
            <person name="Kuo A."/>
            <person name="Riley R."/>
            <person name="Mondo S."/>
            <person name="Labutti K."/>
            <person name="Haridas S."/>
            <person name="Pangalinan J."/>
            <person name="Salamov A.A."/>
            <person name="Simmons B.A."/>
            <person name="Magnuson J.K."/>
            <person name="Chen J."/>
            <person name="Drula E."/>
            <person name="Henrissat B."/>
            <person name="Wiebenga A."/>
            <person name="Lubbers R.J."/>
            <person name="Gomes A.C."/>
            <person name="Makela M.R."/>
            <person name="Stajich J."/>
            <person name="Grigoriev I.V."/>
            <person name="Mortensen U.H."/>
            <person name="De Vries R.P."/>
            <person name="Baker S.E."/>
            <person name="Andersen M.R."/>
        </authorList>
    </citation>
    <scope>NUCLEOTIDE SEQUENCE [LARGE SCALE GENOMIC DNA]</scope>
    <source>
        <strain evidence="8 9">CBS 588.65</strain>
    </source>
</reference>
<protein>
    <recommendedName>
        <fullName evidence="7">Xylanolytic transcriptional activator regulatory domain-containing protein</fullName>
    </recommendedName>
</protein>
<dbReference type="PANTHER" id="PTHR47338">
    <property type="entry name" value="ZN(II)2CYS6 TRANSCRIPTION FACTOR (EUROFUNG)-RELATED"/>
    <property type="match status" value="1"/>
</dbReference>
<dbReference type="CDD" id="cd12148">
    <property type="entry name" value="fungal_TF_MHR"/>
    <property type="match status" value="1"/>
</dbReference>
<dbReference type="Proteomes" id="UP001610334">
    <property type="component" value="Unassembled WGS sequence"/>
</dbReference>
<evidence type="ECO:0000256" key="3">
    <source>
        <dbReference type="ARBA" id="ARBA00023015"/>
    </source>
</evidence>
<gene>
    <name evidence="8" type="ORF">BJX63DRAFT_423410</name>
</gene>
<keyword evidence="9" id="KW-1185">Reference proteome</keyword>